<gene>
    <name evidence="1" type="ORF">CPELA_03490</name>
</gene>
<dbReference type="EMBL" id="CP035299">
    <property type="protein sequence ID" value="QAU51977.1"/>
    <property type="molecule type" value="Genomic_DNA"/>
</dbReference>
<dbReference type="Proteomes" id="UP000288929">
    <property type="component" value="Chromosome"/>
</dbReference>
<organism evidence="1 2">
    <name type="scientific">Corynebacterium pelargi</name>
    <dbReference type="NCBI Taxonomy" id="1471400"/>
    <lineage>
        <taxon>Bacteria</taxon>
        <taxon>Bacillati</taxon>
        <taxon>Actinomycetota</taxon>
        <taxon>Actinomycetes</taxon>
        <taxon>Mycobacteriales</taxon>
        <taxon>Corynebacteriaceae</taxon>
        <taxon>Corynebacterium</taxon>
    </lineage>
</organism>
<accession>A0A410W7P2</accession>
<reference evidence="1 2" key="1">
    <citation type="submission" date="2019-01" db="EMBL/GenBank/DDBJ databases">
        <authorList>
            <person name="Ruckert C."/>
            <person name="Busche T."/>
            <person name="Kalinowski J."/>
        </authorList>
    </citation>
    <scope>NUCLEOTIDE SEQUENCE [LARGE SCALE GENOMIC DNA]</scope>
    <source>
        <strain evidence="1 2">136/3</strain>
    </source>
</reference>
<dbReference type="KEGG" id="cpeg:CPELA_03490"/>
<protein>
    <submittedName>
        <fullName evidence="1">Uncharacterized protein</fullName>
    </submittedName>
</protein>
<sequence>MSEQFLTAMGLPDDMNQTVLHVLEHCTSKWEGDPRFEHIANLTDPSGISATVMIAEEDVEVGFAVLGQGTLRVDAVQLLPGVAMLDVYDADGSMLTRVLAFVDDPQAYPLEDFHNITHAAHLDDFHLGAIAVDMQCYDTREDWREATKEQNLVVLDDGKEVMIGPRFVTSPWLFALASGEATQDEISPVSHVIGVINAVDTCTNAITGEQFYRLSINMGVDIPLVMPIDTTPAPTPGGVVDGRAFLCGSSGIWVEEEH</sequence>
<proteinExistence type="predicted"/>
<evidence type="ECO:0000313" key="2">
    <source>
        <dbReference type="Proteomes" id="UP000288929"/>
    </source>
</evidence>
<dbReference type="RefSeq" id="WP_128889483.1">
    <property type="nucleotide sequence ID" value="NZ_BMCX01000001.1"/>
</dbReference>
<keyword evidence="2" id="KW-1185">Reference proteome</keyword>
<name>A0A410W7P2_9CORY</name>
<evidence type="ECO:0000313" key="1">
    <source>
        <dbReference type="EMBL" id="QAU51977.1"/>
    </source>
</evidence>
<dbReference type="OrthoDB" id="4411426at2"/>
<dbReference type="AlphaFoldDB" id="A0A410W7P2"/>